<sequence>MAIHKTAHPVSESRRPARERILLTAHDLFYREGIRGTGIDRIIAESGVTKVTFYRHYPSKNALIEAYLDYRHGQWMDWFQDALRRHGGGVEAIVPALQEWFTKPDFRGCAFINTMGEMGAALPETVQWLQRHKASIRKVIENLLPAGIGRKPTADAIALGIDGAVVRAAGGEIASALKGLSLLIVCLDRAYRYRQKNEGMGDGRPR</sequence>
<dbReference type="SUPFAM" id="SSF48498">
    <property type="entry name" value="Tetracyclin repressor-like, C-terminal domain"/>
    <property type="match status" value="1"/>
</dbReference>
<dbReference type="PANTHER" id="PTHR47506:SF1">
    <property type="entry name" value="HTH-TYPE TRANSCRIPTIONAL REGULATOR YJDC"/>
    <property type="match status" value="1"/>
</dbReference>
<protein>
    <submittedName>
        <fullName evidence="4">TetR/AcrR family transcriptional regulator</fullName>
    </submittedName>
</protein>
<dbReference type="InterPro" id="IPR001647">
    <property type="entry name" value="HTH_TetR"/>
</dbReference>
<dbReference type="InterPro" id="IPR009057">
    <property type="entry name" value="Homeodomain-like_sf"/>
</dbReference>
<dbReference type="GO" id="GO:0003677">
    <property type="term" value="F:DNA binding"/>
    <property type="evidence" value="ECO:0007669"/>
    <property type="project" value="UniProtKB-UniRule"/>
</dbReference>
<evidence type="ECO:0000313" key="5">
    <source>
        <dbReference type="Proteomes" id="UP000253250"/>
    </source>
</evidence>
<dbReference type="EMBL" id="PSYR01000002">
    <property type="protein sequence ID" value="RCN56089.1"/>
    <property type="molecule type" value="Genomic_DNA"/>
</dbReference>
<gene>
    <name evidence="4" type="ORF">C4900_09465</name>
</gene>
<dbReference type="RefSeq" id="WP_065971920.1">
    <property type="nucleotide sequence ID" value="NZ_CP080624.1"/>
</dbReference>
<evidence type="ECO:0000313" key="4">
    <source>
        <dbReference type="EMBL" id="RCN56089.1"/>
    </source>
</evidence>
<reference evidence="4 5" key="1">
    <citation type="submission" date="2018-02" db="EMBL/GenBank/DDBJ databases">
        <title>Insights into the biology of acidophilic members of the Acidiferrobacteraceae family derived from comparative genomic analyses.</title>
        <authorList>
            <person name="Issotta F."/>
            <person name="Thyssen C."/>
            <person name="Mena C."/>
            <person name="Moya A."/>
            <person name="Bellenberg S."/>
            <person name="Sproer C."/>
            <person name="Covarrubias P.C."/>
            <person name="Sand W."/>
            <person name="Quatrini R."/>
            <person name="Vera M."/>
        </authorList>
    </citation>
    <scope>NUCLEOTIDE SEQUENCE [LARGE SCALE GENOMIC DNA]</scope>
    <source>
        <strain evidence="5">m-1</strain>
    </source>
</reference>
<keyword evidence="3" id="KW-0804">Transcription</keyword>
<keyword evidence="1" id="KW-0805">Transcription regulation</keyword>
<dbReference type="OrthoDB" id="116240at2"/>
<dbReference type="Pfam" id="PF00440">
    <property type="entry name" value="TetR_N"/>
    <property type="match status" value="1"/>
</dbReference>
<dbReference type="InterPro" id="IPR036271">
    <property type="entry name" value="Tet_transcr_reg_TetR-rel_C_sf"/>
</dbReference>
<name>A0A1C2FYE3_9GAMM</name>
<proteinExistence type="predicted"/>
<dbReference type="PRINTS" id="PR00455">
    <property type="entry name" value="HTHTETR"/>
</dbReference>
<comment type="caution">
    <text evidence="4">The sequence shown here is derived from an EMBL/GenBank/DDBJ whole genome shotgun (WGS) entry which is preliminary data.</text>
</comment>
<dbReference type="Proteomes" id="UP000253250">
    <property type="component" value="Unassembled WGS sequence"/>
</dbReference>
<organism evidence="4 5">
    <name type="scientific">Acidiferrobacter thiooxydans</name>
    <dbReference type="NCBI Taxonomy" id="163359"/>
    <lineage>
        <taxon>Bacteria</taxon>
        <taxon>Pseudomonadati</taxon>
        <taxon>Pseudomonadota</taxon>
        <taxon>Gammaproteobacteria</taxon>
        <taxon>Acidiferrobacterales</taxon>
        <taxon>Acidiferrobacteraceae</taxon>
        <taxon>Acidiferrobacter</taxon>
    </lineage>
</organism>
<evidence type="ECO:0000256" key="2">
    <source>
        <dbReference type="ARBA" id="ARBA00023125"/>
    </source>
</evidence>
<keyword evidence="2" id="KW-0238">DNA-binding</keyword>
<accession>A0A1C2FYE3</accession>
<dbReference type="PROSITE" id="PS50977">
    <property type="entry name" value="HTH_TETR_2"/>
    <property type="match status" value="1"/>
</dbReference>
<dbReference type="PANTHER" id="PTHR47506">
    <property type="entry name" value="TRANSCRIPTIONAL REGULATORY PROTEIN"/>
    <property type="match status" value="1"/>
</dbReference>
<evidence type="ECO:0000256" key="1">
    <source>
        <dbReference type="ARBA" id="ARBA00023015"/>
    </source>
</evidence>
<keyword evidence="5" id="KW-1185">Reference proteome</keyword>
<evidence type="ECO:0000256" key="3">
    <source>
        <dbReference type="ARBA" id="ARBA00023163"/>
    </source>
</evidence>
<dbReference type="SUPFAM" id="SSF46689">
    <property type="entry name" value="Homeodomain-like"/>
    <property type="match status" value="1"/>
</dbReference>
<dbReference type="AlphaFoldDB" id="A0A1C2FYE3"/>
<dbReference type="Gene3D" id="1.10.357.10">
    <property type="entry name" value="Tetracycline Repressor, domain 2"/>
    <property type="match status" value="1"/>
</dbReference>
<dbReference type="STRING" id="163359.A9R16_03410"/>